<dbReference type="Gene3D" id="2.130.10.30">
    <property type="entry name" value="Regulator of chromosome condensation 1/beta-lactamase-inhibitor protein II"/>
    <property type="match status" value="1"/>
</dbReference>
<gene>
    <name evidence="2" type="ORF">F3Y22_tig00000329pilonHSYRG00024</name>
</gene>
<feature type="chain" id="PRO_5025678858" evidence="1">
    <location>
        <begin position="24"/>
        <end position="149"/>
    </location>
</feature>
<dbReference type="EMBL" id="VEPZ02000031">
    <property type="protein sequence ID" value="KAE8735800.1"/>
    <property type="molecule type" value="Genomic_DNA"/>
</dbReference>
<reference evidence="2" key="1">
    <citation type="submission" date="2019-09" db="EMBL/GenBank/DDBJ databases">
        <title>Draft genome information of white flower Hibiscus syriacus.</title>
        <authorList>
            <person name="Kim Y.-M."/>
        </authorList>
    </citation>
    <scope>NUCLEOTIDE SEQUENCE [LARGE SCALE GENOMIC DNA]</scope>
    <source>
        <strain evidence="2">YM2019G1</strain>
    </source>
</reference>
<organism evidence="2 3">
    <name type="scientific">Hibiscus syriacus</name>
    <name type="common">Rose of Sharon</name>
    <dbReference type="NCBI Taxonomy" id="106335"/>
    <lineage>
        <taxon>Eukaryota</taxon>
        <taxon>Viridiplantae</taxon>
        <taxon>Streptophyta</taxon>
        <taxon>Embryophyta</taxon>
        <taxon>Tracheophyta</taxon>
        <taxon>Spermatophyta</taxon>
        <taxon>Magnoliopsida</taxon>
        <taxon>eudicotyledons</taxon>
        <taxon>Gunneridae</taxon>
        <taxon>Pentapetalae</taxon>
        <taxon>rosids</taxon>
        <taxon>malvids</taxon>
        <taxon>Malvales</taxon>
        <taxon>Malvaceae</taxon>
        <taxon>Malvoideae</taxon>
        <taxon>Hibiscus</taxon>
    </lineage>
</organism>
<accession>A0A6A3D2G8</accession>
<dbReference type="InterPro" id="IPR009091">
    <property type="entry name" value="RCC1/BLIP-II"/>
</dbReference>
<keyword evidence="1" id="KW-0732">Signal</keyword>
<comment type="caution">
    <text evidence="2">The sequence shown here is derived from an EMBL/GenBank/DDBJ whole genome shotgun (WGS) entry which is preliminary data.</text>
</comment>
<sequence length="149" mass="16744">MLASEANPILFLFINFLIGGGELYTWGSNENGCLVLLMFSMYRKEFKILCEISCLQGFLWLEAYSSDIRWQGFHMGLGSSHGTFSEDGHSSGGQLGHGSDVDYIKPTMVHVGENVKALEVMYDFQYSGCTCRQSESEQWVEVSSNLLRM</sequence>
<dbReference type="Proteomes" id="UP000436088">
    <property type="component" value="Unassembled WGS sequence"/>
</dbReference>
<dbReference type="AlphaFoldDB" id="A0A6A3D2G8"/>
<evidence type="ECO:0000313" key="2">
    <source>
        <dbReference type="EMBL" id="KAE8735800.1"/>
    </source>
</evidence>
<dbReference type="SUPFAM" id="SSF50985">
    <property type="entry name" value="RCC1/BLIP-II"/>
    <property type="match status" value="1"/>
</dbReference>
<keyword evidence="3" id="KW-1185">Reference proteome</keyword>
<evidence type="ECO:0000313" key="3">
    <source>
        <dbReference type="Proteomes" id="UP000436088"/>
    </source>
</evidence>
<protein>
    <submittedName>
        <fullName evidence="2">Uncharacterized protein</fullName>
    </submittedName>
</protein>
<proteinExistence type="predicted"/>
<name>A0A6A3D2G8_HIBSY</name>
<evidence type="ECO:0000256" key="1">
    <source>
        <dbReference type="SAM" id="SignalP"/>
    </source>
</evidence>
<feature type="signal peptide" evidence="1">
    <location>
        <begin position="1"/>
        <end position="23"/>
    </location>
</feature>